<keyword evidence="8" id="KW-1185">Reference proteome</keyword>
<proteinExistence type="predicted"/>
<accession>A0A8J6HY94</accession>
<dbReference type="GO" id="GO:0004518">
    <property type="term" value="F:nuclease activity"/>
    <property type="evidence" value="ECO:0007669"/>
    <property type="project" value="UniProtKB-KW"/>
</dbReference>
<sequence length="360" mass="39278">MFTKILTVLFGLSTGFAGYYFVFSFFPHLHWLVISACAFVGLVLGYLLAKFLIPALWLKIEESFQKTTVPELIIEGLGIFFGLLLSGLFVVAMPLTRLPGPLGNTLALLIILMITGTIGRLTHRKKDEILNFLGATTRIGERGGGKGRFPAGKASYKVLDTSSIIDGRIMDVAQTGFMEGIFIVPGFVVAELQRIADSSDSLKRNRGRRGLDILNKMQKDSSITIRIYDQDFEDLSDVDTKIVRLAKVLGAKVITNDFNLNKVAELYGVQVLNINELANAIKPIILPGEEVVIQVIKDGKEMGQGIAYLEDGTMIVVDGGRQYIGEEITVTVTSVLQTAAGRMIFAKPKEGIVAKASSLS</sequence>
<dbReference type="RefSeq" id="WP_181340219.1">
    <property type="nucleotide sequence ID" value="NZ_JAAKDE010000019.1"/>
</dbReference>
<organism evidence="7 8">
    <name type="scientific">Capillibacterium thermochitinicola</name>
    <dbReference type="NCBI Taxonomy" id="2699427"/>
    <lineage>
        <taxon>Bacteria</taxon>
        <taxon>Bacillati</taxon>
        <taxon>Bacillota</taxon>
        <taxon>Capillibacterium</taxon>
    </lineage>
</organism>
<dbReference type="PROSITE" id="PS50926">
    <property type="entry name" value="TRAM"/>
    <property type="match status" value="1"/>
</dbReference>
<protein>
    <submittedName>
        <fullName evidence="7">PIN domain nuclease</fullName>
    </submittedName>
</protein>
<evidence type="ECO:0000259" key="6">
    <source>
        <dbReference type="PROSITE" id="PS50926"/>
    </source>
</evidence>
<dbReference type="SMART" id="SM00670">
    <property type="entry name" value="PINc"/>
    <property type="match status" value="1"/>
</dbReference>
<dbReference type="Gene3D" id="3.40.50.1010">
    <property type="entry name" value="5'-nuclease"/>
    <property type="match status" value="1"/>
</dbReference>
<keyword evidence="5" id="KW-0812">Transmembrane</keyword>
<evidence type="ECO:0000256" key="1">
    <source>
        <dbReference type="ARBA" id="ARBA00001946"/>
    </source>
</evidence>
<dbReference type="SUPFAM" id="SSF88723">
    <property type="entry name" value="PIN domain-like"/>
    <property type="match status" value="1"/>
</dbReference>
<keyword evidence="4" id="KW-0460">Magnesium</keyword>
<reference evidence="7" key="1">
    <citation type="submission" date="2020-06" db="EMBL/GenBank/DDBJ databases">
        <title>Novel chitinolytic bacterium.</title>
        <authorList>
            <person name="Ungkulpasvich U."/>
            <person name="Kosugi A."/>
            <person name="Uke A."/>
        </authorList>
    </citation>
    <scope>NUCLEOTIDE SEQUENCE</scope>
    <source>
        <strain evidence="7">UUS1-1</strain>
    </source>
</reference>
<feature type="transmembrane region" description="Helical" evidence="5">
    <location>
        <begin position="33"/>
        <end position="60"/>
    </location>
</feature>
<dbReference type="InterPro" id="IPR002792">
    <property type="entry name" value="TRAM_dom"/>
</dbReference>
<dbReference type="GO" id="GO:0016787">
    <property type="term" value="F:hydrolase activity"/>
    <property type="evidence" value="ECO:0007669"/>
    <property type="project" value="UniProtKB-KW"/>
</dbReference>
<evidence type="ECO:0000256" key="4">
    <source>
        <dbReference type="ARBA" id="ARBA00022842"/>
    </source>
</evidence>
<dbReference type="InterPro" id="IPR052041">
    <property type="entry name" value="Nucleic_acid_metab_PIN/TRAM"/>
</dbReference>
<dbReference type="Proteomes" id="UP000657177">
    <property type="component" value="Unassembled WGS sequence"/>
</dbReference>
<keyword evidence="5" id="KW-1133">Transmembrane helix</keyword>
<dbReference type="Pfam" id="PF01850">
    <property type="entry name" value="PIN"/>
    <property type="match status" value="1"/>
</dbReference>
<evidence type="ECO:0000256" key="2">
    <source>
        <dbReference type="ARBA" id="ARBA00022722"/>
    </source>
</evidence>
<feature type="transmembrane region" description="Helical" evidence="5">
    <location>
        <begin position="72"/>
        <end position="95"/>
    </location>
</feature>
<dbReference type="InterPro" id="IPR002716">
    <property type="entry name" value="PIN_dom"/>
</dbReference>
<gene>
    <name evidence="7" type="ORF">G5B42_09435</name>
</gene>
<evidence type="ECO:0000256" key="3">
    <source>
        <dbReference type="ARBA" id="ARBA00022801"/>
    </source>
</evidence>
<evidence type="ECO:0000313" key="7">
    <source>
        <dbReference type="EMBL" id="MBA2133752.1"/>
    </source>
</evidence>
<comment type="cofactor">
    <cofactor evidence="1">
        <name>Mg(2+)</name>
        <dbReference type="ChEBI" id="CHEBI:18420"/>
    </cofactor>
</comment>
<keyword evidence="2" id="KW-0540">Nuclease</keyword>
<dbReference type="AlphaFoldDB" id="A0A8J6HY94"/>
<dbReference type="PANTHER" id="PTHR11603">
    <property type="entry name" value="AAA FAMILY ATPASE"/>
    <property type="match status" value="1"/>
</dbReference>
<feature type="transmembrane region" description="Helical" evidence="5">
    <location>
        <begin position="101"/>
        <end position="121"/>
    </location>
</feature>
<comment type="caution">
    <text evidence="7">The sequence shown here is derived from an EMBL/GenBank/DDBJ whole genome shotgun (WGS) entry which is preliminary data.</text>
</comment>
<evidence type="ECO:0000256" key="5">
    <source>
        <dbReference type="SAM" id="Phobius"/>
    </source>
</evidence>
<keyword evidence="3" id="KW-0378">Hydrolase</keyword>
<dbReference type="EMBL" id="JAAKDE010000019">
    <property type="protein sequence ID" value="MBA2133752.1"/>
    <property type="molecule type" value="Genomic_DNA"/>
</dbReference>
<dbReference type="InterPro" id="IPR029060">
    <property type="entry name" value="PIN-like_dom_sf"/>
</dbReference>
<evidence type="ECO:0000313" key="8">
    <source>
        <dbReference type="Proteomes" id="UP000657177"/>
    </source>
</evidence>
<dbReference type="PANTHER" id="PTHR11603:SF147">
    <property type="entry name" value="MEMBRANE PROTEIN"/>
    <property type="match status" value="1"/>
</dbReference>
<feature type="domain" description="TRAM" evidence="6">
    <location>
        <begin position="284"/>
        <end position="345"/>
    </location>
</feature>
<name>A0A8J6HY94_9FIRM</name>
<keyword evidence="5" id="KW-0472">Membrane</keyword>
<dbReference type="CDD" id="cd09877">
    <property type="entry name" value="PIN_YacL-like"/>
    <property type="match status" value="1"/>
</dbReference>